<evidence type="ECO:0000256" key="1">
    <source>
        <dbReference type="SAM" id="Phobius"/>
    </source>
</evidence>
<protein>
    <submittedName>
        <fullName evidence="2">DUF2842 domain-containing protein</fullName>
    </submittedName>
</protein>
<keyword evidence="1" id="KW-0812">Transmembrane</keyword>
<accession>A0ABW5CIW8</accession>
<keyword evidence="1" id="KW-1133">Transmembrane helix</keyword>
<feature type="transmembrane region" description="Helical" evidence="1">
    <location>
        <begin position="12"/>
        <end position="33"/>
    </location>
</feature>
<dbReference type="EMBL" id="JBHUIJ010000002">
    <property type="protein sequence ID" value="MFD2236003.1"/>
    <property type="molecule type" value="Genomic_DNA"/>
</dbReference>
<dbReference type="Pfam" id="PF11003">
    <property type="entry name" value="DUF2842"/>
    <property type="match status" value="1"/>
</dbReference>
<dbReference type="Proteomes" id="UP001597371">
    <property type="component" value="Unassembled WGS sequence"/>
</dbReference>
<keyword evidence="1" id="KW-0472">Membrane</keyword>
<sequence length="69" mass="7878">MPVRMKKLIGTIVLVLLVMIYAIFATAVASLYLGEASGLVHLLYFLFTGLIWIVPAMVLIRWMEREPKR</sequence>
<feature type="transmembrane region" description="Helical" evidence="1">
    <location>
        <begin position="39"/>
        <end position="60"/>
    </location>
</feature>
<reference evidence="3" key="1">
    <citation type="journal article" date="2019" name="Int. J. Syst. Evol. Microbiol.">
        <title>The Global Catalogue of Microorganisms (GCM) 10K type strain sequencing project: providing services to taxonomists for standard genome sequencing and annotation.</title>
        <authorList>
            <consortium name="The Broad Institute Genomics Platform"/>
            <consortium name="The Broad Institute Genome Sequencing Center for Infectious Disease"/>
            <person name="Wu L."/>
            <person name="Ma J."/>
        </authorList>
    </citation>
    <scope>NUCLEOTIDE SEQUENCE [LARGE SCALE GENOMIC DNA]</scope>
    <source>
        <strain evidence="3">ZS-35-S2</strain>
    </source>
</reference>
<evidence type="ECO:0000313" key="2">
    <source>
        <dbReference type="EMBL" id="MFD2236003.1"/>
    </source>
</evidence>
<organism evidence="2 3">
    <name type="scientific">Aureimonas populi</name>
    <dbReference type="NCBI Taxonomy" id="1701758"/>
    <lineage>
        <taxon>Bacteria</taxon>
        <taxon>Pseudomonadati</taxon>
        <taxon>Pseudomonadota</taxon>
        <taxon>Alphaproteobacteria</taxon>
        <taxon>Hyphomicrobiales</taxon>
        <taxon>Aurantimonadaceae</taxon>
        <taxon>Aureimonas</taxon>
    </lineage>
</organism>
<evidence type="ECO:0000313" key="3">
    <source>
        <dbReference type="Proteomes" id="UP001597371"/>
    </source>
</evidence>
<gene>
    <name evidence="2" type="ORF">ACFSKQ_00810</name>
</gene>
<keyword evidence="3" id="KW-1185">Reference proteome</keyword>
<proteinExistence type="predicted"/>
<name>A0ABW5CIW8_9HYPH</name>
<dbReference type="RefSeq" id="WP_209736059.1">
    <property type="nucleotide sequence ID" value="NZ_CP072611.1"/>
</dbReference>
<comment type="caution">
    <text evidence="2">The sequence shown here is derived from an EMBL/GenBank/DDBJ whole genome shotgun (WGS) entry which is preliminary data.</text>
</comment>
<dbReference type="InterPro" id="IPR021265">
    <property type="entry name" value="DUF2842"/>
</dbReference>